<dbReference type="AlphaFoldDB" id="A0A2P8GK83"/>
<keyword evidence="2" id="KW-0863">Zinc-finger</keyword>
<dbReference type="OrthoDB" id="882119at2"/>
<dbReference type="Proteomes" id="UP000242682">
    <property type="component" value="Unassembled WGS sequence"/>
</dbReference>
<proteinExistence type="predicted"/>
<evidence type="ECO:0000256" key="3">
    <source>
        <dbReference type="ARBA" id="ARBA00022833"/>
    </source>
</evidence>
<protein>
    <submittedName>
        <fullName evidence="5">Putative CHY-type Zn-finger protein</fullName>
    </submittedName>
</protein>
<dbReference type="GO" id="GO:0008270">
    <property type="term" value="F:zinc ion binding"/>
    <property type="evidence" value="ECO:0007669"/>
    <property type="project" value="UniProtKB-KW"/>
</dbReference>
<reference evidence="5 6" key="1">
    <citation type="submission" date="2018-03" db="EMBL/GenBank/DDBJ databases">
        <title>Genomic Encyclopedia of Type Strains, Phase III (KMG-III): the genomes of soil and plant-associated and newly described type strains.</title>
        <authorList>
            <person name="Whitman W."/>
        </authorList>
    </citation>
    <scope>NUCLEOTIDE SEQUENCE [LARGE SCALE GENOMIC DNA]</scope>
    <source>
        <strain evidence="5 6">CGMCC 1.12259</strain>
    </source>
</reference>
<evidence type="ECO:0000313" key="6">
    <source>
        <dbReference type="Proteomes" id="UP000242682"/>
    </source>
</evidence>
<organism evidence="5 6">
    <name type="scientific">Planomicrobium soli</name>
    <dbReference type="NCBI Taxonomy" id="1176648"/>
    <lineage>
        <taxon>Bacteria</taxon>
        <taxon>Bacillati</taxon>
        <taxon>Bacillota</taxon>
        <taxon>Bacilli</taxon>
        <taxon>Bacillales</taxon>
        <taxon>Caryophanaceae</taxon>
        <taxon>Planomicrobium</taxon>
    </lineage>
</organism>
<accession>A0A2P8GK83</accession>
<dbReference type="Pfam" id="PF05495">
    <property type="entry name" value="zf-CHY"/>
    <property type="match status" value="1"/>
</dbReference>
<dbReference type="InterPro" id="IPR008913">
    <property type="entry name" value="Znf_CHY"/>
</dbReference>
<sequence length="108" mass="12135">MAHNSVIKGIEVDTETRCIHYHSEIDRIAIKFFCCGIYYPCYECHEAVGCGTNKVWPKEQFDEKAVLCGACGHELTVNEYLECASTCSACSASFNPGCSLHKHLYFEQ</sequence>
<dbReference type="RefSeq" id="WP_106534023.1">
    <property type="nucleotide sequence ID" value="NZ_PYAT01000009.1"/>
</dbReference>
<keyword evidence="3" id="KW-0862">Zinc</keyword>
<dbReference type="InterPro" id="IPR037274">
    <property type="entry name" value="Znf_CHY_sf"/>
</dbReference>
<name>A0A2P8GK83_9BACL</name>
<dbReference type="EMBL" id="PYAT01000009">
    <property type="protein sequence ID" value="PSL34378.1"/>
    <property type="molecule type" value="Genomic_DNA"/>
</dbReference>
<dbReference type="InterPro" id="IPR016694">
    <property type="entry name" value="UCP017292"/>
</dbReference>
<keyword evidence="6" id="KW-1185">Reference proteome</keyword>
<evidence type="ECO:0000256" key="2">
    <source>
        <dbReference type="ARBA" id="ARBA00022771"/>
    </source>
</evidence>
<comment type="caution">
    <text evidence="5">The sequence shown here is derived from an EMBL/GenBank/DDBJ whole genome shotgun (WGS) entry which is preliminary data.</text>
</comment>
<evidence type="ECO:0000256" key="1">
    <source>
        <dbReference type="ARBA" id="ARBA00022723"/>
    </source>
</evidence>
<evidence type="ECO:0000313" key="5">
    <source>
        <dbReference type="EMBL" id="PSL34378.1"/>
    </source>
</evidence>
<keyword evidence="1" id="KW-0479">Metal-binding</keyword>
<feature type="domain" description="CHY-type" evidence="4">
    <location>
        <begin position="11"/>
        <end position="92"/>
    </location>
</feature>
<evidence type="ECO:0000259" key="4">
    <source>
        <dbReference type="PROSITE" id="PS51266"/>
    </source>
</evidence>
<dbReference type="PIRSF" id="PIRSF017292">
    <property type="entry name" value="UCP017292_Znf_CHY"/>
    <property type="match status" value="1"/>
</dbReference>
<gene>
    <name evidence="5" type="ORF">B0H99_109106</name>
</gene>
<dbReference type="PROSITE" id="PS51266">
    <property type="entry name" value="ZF_CHY"/>
    <property type="match status" value="1"/>
</dbReference>
<dbReference type="SUPFAM" id="SSF161219">
    <property type="entry name" value="CHY zinc finger-like"/>
    <property type="match status" value="1"/>
</dbReference>